<keyword evidence="4" id="KW-1185">Reference proteome</keyword>
<dbReference type="SUPFAM" id="SSF48340">
    <property type="entry name" value="Interferon-induced guanylate-binding protein 1 (GBP1), C-terminal domain"/>
    <property type="match status" value="1"/>
</dbReference>
<accession>A0A5N4BXQ2</accession>
<sequence length="190" mass="22071">EIIKNKKDDFLMQNEETSIKYCQTKLDQLSKTLIKSIPAGTFSVPGGHELYRKAKEIIEKEYHQVPMKGVKADKALTDGEKPIAEEWTWKETADKEQELLKQKLQEQQQQVEAQKRSLQKHIVQMMEKLVRERENLLREPNKILEHQLKVNQAVAVVELDSFALVPQEGMGEGYSMVMQRSQVHLLLVIY</sequence>
<dbReference type="PANTHER" id="PTHR10751">
    <property type="entry name" value="GUANYLATE BINDING PROTEIN"/>
    <property type="match status" value="1"/>
</dbReference>
<evidence type="ECO:0000313" key="3">
    <source>
        <dbReference type="EMBL" id="KAB1251214.1"/>
    </source>
</evidence>
<dbReference type="InterPro" id="IPR003191">
    <property type="entry name" value="Guanylate-bd/ATL_C"/>
</dbReference>
<evidence type="ECO:0000259" key="2">
    <source>
        <dbReference type="Pfam" id="PF02841"/>
    </source>
</evidence>
<feature type="coiled-coil region" evidence="1">
    <location>
        <begin position="90"/>
        <end position="135"/>
    </location>
</feature>
<protein>
    <submittedName>
        <fullName evidence="3">Guanylate-binding protein 4</fullName>
    </submittedName>
</protein>
<feature type="domain" description="Guanylate-binding protein/Atlastin C-terminal" evidence="2">
    <location>
        <begin position="3"/>
        <end position="76"/>
    </location>
</feature>
<dbReference type="EMBL" id="JWIN03000595">
    <property type="protein sequence ID" value="KAB1251214.1"/>
    <property type="molecule type" value="Genomic_DNA"/>
</dbReference>
<dbReference type="InterPro" id="IPR036543">
    <property type="entry name" value="Guanylate-bd_C_sf"/>
</dbReference>
<reference evidence="3 4" key="1">
    <citation type="journal article" date="2019" name="Mol. Ecol. Resour.">
        <title>Improving Illumina assemblies with Hi-C and long reads: an example with the North African dromedary.</title>
        <authorList>
            <person name="Elbers J.P."/>
            <person name="Rogers M.F."/>
            <person name="Perelman P.L."/>
            <person name="Proskuryakova A.A."/>
            <person name="Serdyukova N.A."/>
            <person name="Johnson W.E."/>
            <person name="Horin P."/>
            <person name="Corander J."/>
            <person name="Murphy D."/>
            <person name="Burger P.A."/>
        </authorList>
    </citation>
    <scope>NUCLEOTIDE SEQUENCE [LARGE SCALE GENOMIC DNA]</scope>
    <source>
        <strain evidence="3">Drom800</strain>
        <tissue evidence="3">Blood</tissue>
    </source>
</reference>
<keyword evidence="1" id="KW-0175">Coiled coil</keyword>
<comment type="caution">
    <text evidence="3">The sequence shown here is derived from an EMBL/GenBank/DDBJ whole genome shotgun (WGS) entry which is preliminary data.</text>
</comment>
<proteinExistence type="predicted"/>
<dbReference type="AlphaFoldDB" id="A0A5N4BXQ2"/>
<dbReference type="Pfam" id="PF02841">
    <property type="entry name" value="GBP_C"/>
    <property type="match status" value="1"/>
</dbReference>
<dbReference type="Proteomes" id="UP000299084">
    <property type="component" value="Unassembled WGS sequence"/>
</dbReference>
<organism evidence="3 4">
    <name type="scientific">Camelus dromedarius</name>
    <name type="common">Dromedary</name>
    <name type="synonym">Arabian camel</name>
    <dbReference type="NCBI Taxonomy" id="9838"/>
    <lineage>
        <taxon>Eukaryota</taxon>
        <taxon>Metazoa</taxon>
        <taxon>Chordata</taxon>
        <taxon>Craniata</taxon>
        <taxon>Vertebrata</taxon>
        <taxon>Euteleostomi</taxon>
        <taxon>Mammalia</taxon>
        <taxon>Eutheria</taxon>
        <taxon>Laurasiatheria</taxon>
        <taxon>Artiodactyla</taxon>
        <taxon>Tylopoda</taxon>
        <taxon>Camelidae</taxon>
        <taxon>Camelus</taxon>
    </lineage>
</organism>
<dbReference type="Gene3D" id="1.20.1000.10">
    <property type="entry name" value="Guanylate-binding protein, C-terminal domain"/>
    <property type="match status" value="2"/>
</dbReference>
<dbReference type="GO" id="GO:0003924">
    <property type="term" value="F:GTPase activity"/>
    <property type="evidence" value="ECO:0007669"/>
    <property type="project" value="InterPro"/>
</dbReference>
<gene>
    <name evidence="3" type="ORF">Cadr_000031357</name>
</gene>
<feature type="non-terminal residue" evidence="3">
    <location>
        <position position="1"/>
    </location>
</feature>
<evidence type="ECO:0000313" key="4">
    <source>
        <dbReference type="Proteomes" id="UP000299084"/>
    </source>
</evidence>
<evidence type="ECO:0000256" key="1">
    <source>
        <dbReference type="SAM" id="Coils"/>
    </source>
</evidence>
<name>A0A5N4BXQ2_CAMDR</name>
<dbReference type="GO" id="GO:0005525">
    <property type="term" value="F:GTP binding"/>
    <property type="evidence" value="ECO:0007669"/>
    <property type="project" value="InterPro"/>
</dbReference>